<evidence type="ECO:0000256" key="5">
    <source>
        <dbReference type="ARBA" id="ARBA00022692"/>
    </source>
</evidence>
<dbReference type="Proteomes" id="UP001143362">
    <property type="component" value="Unassembled WGS sequence"/>
</dbReference>
<keyword evidence="7 8" id="KW-0472">Membrane</keyword>
<dbReference type="PANTHER" id="PTHR39583:SF2">
    <property type="entry name" value="TYPE II SECRETION SYSTEM PROTEIN J"/>
    <property type="match status" value="1"/>
</dbReference>
<dbReference type="PANTHER" id="PTHR39583">
    <property type="entry name" value="TYPE II SECRETION SYSTEM PROTEIN J-RELATED"/>
    <property type="match status" value="1"/>
</dbReference>
<evidence type="ECO:0000256" key="3">
    <source>
        <dbReference type="ARBA" id="ARBA00022481"/>
    </source>
</evidence>
<proteinExistence type="predicted"/>
<keyword evidence="10" id="KW-1185">Reference proteome</keyword>
<keyword evidence="6 8" id="KW-1133">Transmembrane helix</keyword>
<feature type="transmembrane region" description="Helical" evidence="8">
    <location>
        <begin position="12"/>
        <end position="36"/>
    </location>
</feature>
<keyword evidence="5 8" id="KW-0812">Transmembrane</keyword>
<dbReference type="Gene3D" id="2.10.70.20">
    <property type="entry name" value="gspk-gspi-gspj complex like domains"/>
    <property type="match status" value="1"/>
</dbReference>
<dbReference type="EMBL" id="SHNN01000002">
    <property type="protein sequence ID" value="MCX2981047.1"/>
    <property type="molecule type" value="Genomic_DNA"/>
</dbReference>
<keyword evidence="3" id="KW-0488">Methylation</keyword>
<comment type="subcellular location">
    <subcellularLocation>
        <location evidence="1">Cell inner membrane</location>
        <topology evidence="1">Single-pass membrane protein</topology>
    </subcellularLocation>
</comment>
<sequence length="213" mass="24040">MRADSSPGFTLIEVLIAMGATLLIVSVAFATFTNLLSGIETLRSSGGQATELNRTWMLLGRDLRQFVNRPVRDEFGTLESAMIGGELADNSLSFTRIGWHNPNAQPRSHLQRVRYELEENILWRVSYVVLDRTDSNEPARVELLSGVERFEVAFLGPEQELREGDFDSRDWPRNWALDPLEQGVLPPPEAVEIVIELAGMGELRRLYELPESE</sequence>
<evidence type="ECO:0000313" key="9">
    <source>
        <dbReference type="EMBL" id="MCX2981047.1"/>
    </source>
</evidence>
<keyword evidence="2" id="KW-1003">Cell membrane</keyword>
<dbReference type="InterPro" id="IPR010055">
    <property type="entry name" value="T2SS_protein-GspJ"/>
</dbReference>
<evidence type="ECO:0000256" key="6">
    <source>
        <dbReference type="ARBA" id="ARBA00022989"/>
    </source>
</evidence>
<dbReference type="InterPro" id="IPR045584">
    <property type="entry name" value="Pilin-like"/>
</dbReference>
<dbReference type="SUPFAM" id="SSF54523">
    <property type="entry name" value="Pili subunits"/>
    <property type="match status" value="1"/>
</dbReference>
<evidence type="ECO:0000256" key="4">
    <source>
        <dbReference type="ARBA" id="ARBA00022519"/>
    </source>
</evidence>
<dbReference type="Pfam" id="PF11612">
    <property type="entry name" value="T2SSJ"/>
    <property type="match status" value="1"/>
</dbReference>
<dbReference type="RefSeq" id="WP_279245063.1">
    <property type="nucleotide sequence ID" value="NZ_SHNN01000002.1"/>
</dbReference>
<name>A0ABT3TI43_9GAMM</name>
<comment type="caution">
    <text evidence="9">The sequence shown here is derived from an EMBL/GenBank/DDBJ whole genome shotgun (WGS) entry which is preliminary data.</text>
</comment>
<protein>
    <submittedName>
        <fullName evidence="9">Type II secretion system protein GspJ</fullName>
    </submittedName>
</protein>
<evidence type="ECO:0000256" key="7">
    <source>
        <dbReference type="ARBA" id="ARBA00023136"/>
    </source>
</evidence>
<dbReference type="InterPro" id="IPR051621">
    <property type="entry name" value="T2SS_protein_J"/>
</dbReference>
<accession>A0ABT3TI43</accession>
<organism evidence="9 10">
    <name type="scientific">Candidatus Litorirhabdus singularis</name>
    <dbReference type="NCBI Taxonomy" id="2518993"/>
    <lineage>
        <taxon>Bacteria</taxon>
        <taxon>Pseudomonadati</taxon>
        <taxon>Pseudomonadota</taxon>
        <taxon>Gammaproteobacteria</taxon>
        <taxon>Cellvibrionales</taxon>
        <taxon>Halieaceae</taxon>
        <taxon>Candidatus Litorirhabdus</taxon>
    </lineage>
</organism>
<evidence type="ECO:0000256" key="1">
    <source>
        <dbReference type="ARBA" id="ARBA00004377"/>
    </source>
</evidence>
<gene>
    <name evidence="9" type="primary">gspJ</name>
    <name evidence="9" type="ORF">EYC98_09245</name>
</gene>
<dbReference type="NCBIfam" id="TIGR01711">
    <property type="entry name" value="gspJ"/>
    <property type="match status" value="1"/>
</dbReference>
<keyword evidence="4" id="KW-0997">Cell inner membrane</keyword>
<reference evidence="9" key="1">
    <citation type="submission" date="2019-02" db="EMBL/GenBank/DDBJ databases">
        <authorList>
            <person name="Li S.-H."/>
        </authorList>
    </citation>
    <scope>NUCLEOTIDE SEQUENCE</scope>
    <source>
        <strain evidence="9">IMCC14734</strain>
    </source>
</reference>
<evidence type="ECO:0000256" key="8">
    <source>
        <dbReference type="SAM" id="Phobius"/>
    </source>
</evidence>
<evidence type="ECO:0000313" key="10">
    <source>
        <dbReference type="Proteomes" id="UP001143362"/>
    </source>
</evidence>
<dbReference type="Gene3D" id="3.10.610.10">
    <property type="entry name" value="GSPII I/J protein-like"/>
    <property type="match status" value="1"/>
</dbReference>
<evidence type="ECO:0000256" key="2">
    <source>
        <dbReference type="ARBA" id="ARBA00022475"/>
    </source>
</evidence>